<dbReference type="Proteomes" id="UP001226867">
    <property type="component" value="Unassembled WGS sequence"/>
</dbReference>
<comment type="caution">
    <text evidence="1">The sequence shown here is derived from an EMBL/GenBank/DDBJ whole genome shotgun (WGS) entry which is preliminary data.</text>
</comment>
<evidence type="ECO:0000313" key="2">
    <source>
        <dbReference type="Proteomes" id="UP001226867"/>
    </source>
</evidence>
<dbReference type="EMBL" id="JAUSRO010000003">
    <property type="protein sequence ID" value="MDP9898831.1"/>
    <property type="molecule type" value="Genomic_DNA"/>
</dbReference>
<evidence type="ECO:0000313" key="1">
    <source>
        <dbReference type="EMBL" id="MDP9898831.1"/>
    </source>
</evidence>
<sequence length="45" mass="5002">MSEGLKGHSQPAAVRLIDGTFVFLQVNMFNTGVFIEESLPCWMSI</sequence>
<accession>A0ABT9S4Z2</accession>
<name>A0ABT9S4Z2_9BURK</name>
<protein>
    <submittedName>
        <fullName evidence="1">Uncharacterized protein</fullName>
    </submittedName>
</protein>
<gene>
    <name evidence="1" type="ORF">J2W36_001075</name>
</gene>
<reference evidence="1 2" key="1">
    <citation type="submission" date="2023-07" db="EMBL/GenBank/DDBJ databases">
        <title>Sorghum-associated microbial communities from plants grown in Nebraska, USA.</title>
        <authorList>
            <person name="Schachtman D."/>
        </authorList>
    </citation>
    <scope>NUCLEOTIDE SEQUENCE [LARGE SCALE GENOMIC DNA]</scope>
    <source>
        <strain evidence="1 2">DS1607</strain>
    </source>
</reference>
<proteinExistence type="predicted"/>
<organism evidence="1 2">
    <name type="scientific">Variovorax ginsengisoli</name>
    <dbReference type="NCBI Taxonomy" id="363844"/>
    <lineage>
        <taxon>Bacteria</taxon>
        <taxon>Pseudomonadati</taxon>
        <taxon>Pseudomonadota</taxon>
        <taxon>Betaproteobacteria</taxon>
        <taxon>Burkholderiales</taxon>
        <taxon>Comamonadaceae</taxon>
        <taxon>Variovorax</taxon>
    </lineage>
</organism>
<keyword evidence="2" id="KW-1185">Reference proteome</keyword>